<dbReference type="Pfam" id="PF14539">
    <property type="entry name" value="DUF4442"/>
    <property type="match status" value="1"/>
</dbReference>
<evidence type="ECO:0000313" key="2">
    <source>
        <dbReference type="Proteomes" id="UP001184861"/>
    </source>
</evidence>
<dbReference type="InterPro" id="IPR029069">
    <property type="entry name" value="HotDog_dom_sf"/>
</dbReference>
<dbReference type="SUPFAM" id="SSF54637">
    <property type="entry name" value="Thioesterase/thiol ester dehydrase-isomerase"/>
    <property type="match status" value="1"/>
</dbReference>
<accession>A0AAE4C4Q8</accession>
<dbReference type="Gene3D" id="3.10.129.10">
    <property type="entry name" value="Hotdog Thioesterase"/>
    <property type="match status" value="1"/>
</dbReference>
<comment type="caution">
    <text evidence="1">The sequence shown here is derived from an EMBL/GenBank/DDBJ whole genome shotgun (WGS) entry which is preliminary data.</text>
</comment>
<evidence type="ECO:0000313" key="1">
    <source>
        <dbReference type="EMBL" id="MDR6528918.1"/>
    </source>
</evidence>
<proteinExistence type="predicted"/>
<dbReference type="EMBL" id="JAVDQY010000006">
    <property type="protein sequence ID" value="MDR6528918.1"/>
    <property type="molecule type" value="Genomic_DNA"/>
</dbReference>
<name>A0AAE4C4Q8_9FLAO</name>
<dbReference type="InterPro" id="IPR027961">
    <property type="entry name" value="DUF4442"/>
</dbReference>
<dbReference type="RefSeq" id="WP_309948135.1">
    <property type="nucleotide sequence ID" value="NZ_JAVDQY010000006.1"/>
</dbReference>
<dbReference type="Proteomes" id="UP001184861">
    <property type="component" value="Unassembled WGS sequence"/>
</dbReference>
<protein>
    <submittedName>
        <fullName evidence="1">Acyl-coenzyme A thioesterase PaaI-like protein</fullName>
    </submittedName>
</protein>
<gene>
    <name evidence="1" type="ORF">J2787_004357</name>
</gene>
<dbReference type="AlphaFoldDB" id="A0AAE4C4Q8"/>
<organism evidence="1 2">
    <name type="scientific">Chryseobacterium rhizosphaerae</name>
    <dbReference type="NCBI Taxonomy" id="395937"/>
    <lineage>
        <taxon>Bacteria</taxon>
        <taxon>Pseudomonadati</taxon>
        <taxon>Bacteroidota</taxon>
        <taxon>Flavobacteriia</taxon>
        <taxon>Flavobacteriales</taxon>
        <taxon>Weeksellaceae</taxon>
        <taxon>Chryseobacterium group</taxon>
        <taxon>Chryseobacterium</taxon>
    </lineage>
</organism>
<reference evidence="1" key="1">
    <citation type="submission" date="2023-07" db="EMBL/GenBank/DDBJ databases">
        <title>Sorghum-associated microbial communities from plants grown in Nebraska, USA.</title>
        <authorList>
            <person name="Schachtman D."/>
        </authorList>
    </citation>
    <scope>NUCLEOTIDE SEQUENCE</scope>
    <source>
        <strain evidence="1">DS2360</strain>
    </source>
</reference>
<sequence length="176" mass="20417">MTFYQTLSVIGKKYVGMSRMFKWGFNLSPMYSRTTAKISYASKDLHHIKIKLPLSYKNKNYVGTIFGGSMSSATDPIFMVQLTHLLGNKYVVWDKAATIRFKRPGNVTLYADFDFSDEEITEIKNRVATENEIEIVKQTFLTNEDKSTIFCEVDKTIYIADKAFYKKKLELKRKNQ</sequence>